<comment type="catalytic activity">
    <reaction evidence="9">
        <text>O-phospho-L-threonyl-[protein] + H2O = L-threonyl-[protein] + phosphate</text>
        <dbReference type="Rhea" id="RHEA:47004"/>
        <dbReference type="Rhea" id="RHEA-COMP:11060"/>
        <dbReference type="Rhea" id="RHEA-COMP:11605"/>
        <dbReference type="ChEBI" id="CHEBI:15377"/>
        <dbReference type="ChEBI" id="CHEBI:30013"/>
        <dbReference type="ChEBI" id="CHEBI:43474"/>
        <dbReference type="ChEBI" id="CHEBI:61977"/>
        <dbReference type="EC" id="3.1.3.16"/>
    </reaction>
    <physiologicalReaction direction="left-to-right" evidence="9">
        <dbReference type="Rhea" id="RHEA:47005"/>
    </physiologicalReaction>
</comment>
<dbReference type="EMBL" id="CCBN010000027">
    <property type="protein sequence ID" value="CDO57895.1"/>
    <property type="molecule type" value="Genomic_DNA"/>
</dbReference>
<evidence type="ECO:0000256" key="1">
    <source>
        <dbReference type="ARBA" id="ARBA00001936"/>
    </source>
</evidence>
<evidence type="ECO:0000256" key="4">
    <source>
        <dbReference type="ARBA" id="ARBA00013081"/>
    </source>
</evidence>
<feature type="compositionally biased region" description="Acidic residues" evidence="11">
    <location>
        <begin position="391"/>
        <end position="406"/>
    </location>
</feature>
<reference evidence="13" key="1">
    <citation type="submission" date="2014-03" db="EMBL/GenBank/DDBJ databases">
        <authorList>
            <person name="Casaregola S."/>
        </authorList>
    </citation>
    <scope>NUCLEOTIDE SEQUENCE [LARGE SCALE GENOMIC DNA]</scope>
    <source>
        <strain evidence="13">CLIB 918</strain>
    </source>
</reference>
<dbReference type="Pfam" id="PF00481">
    <property type="entry name" value="PP2C"/>
    <property type="match status" value="1"/>
</dbReference>
<evidence type="ECO:0000256" key="3">
    <source>
        <dbReference type="ARBA" id="ARBA00006702"/>
    </source>
</evidence>
<dbReference type="Gene3D" id="3.60.40.10">
    <property type="entry name" value="PPM-type phosphatase domain"/>
    <property type="match status" value="1"/>
</dbReference>
<dbReference type="InterPro" id="IPR015655">
    <property type="entry name" value="PP2C"/>
</dbReference>
<evidence type="ECO:0000256" key="8">
    <source>
        <dbReference type="ARBA" id="ARBA00023211"/>
    </source>
</evidence>
<evidence type="ECO:0000256" key="11">
    <source>
        <dbReference type="SAM" id="MobiDB-lite"/>
    </source>
</evidence>
<protein>
    <recommendedName>
        <fullName evidence="4">protein-serine/threonine phosphatase</fullName>
        <ecNumber evidence="4">3.1.3.16</ecNumber>
    </recommendedName>
</protein>
<feature type="compositionally biased region" description="Basic and acidic residues" evidence="11">
    <location>
        <begin position="327"/>
        <end position="338"/>
    </location>
</feature>
<evidence type="ECO:0000259" key="12">
    <source>
        <dbReference type="PROSITE" id="PS51746"/>
    </source>
</evidence>
<dbReference type="Proteomes" id="UP000242525">
    <property type="component" value="Unassembled WGS sequence"/>
</dbReference>
<evidence type="ECO:0000256" key="10">
    <source>
        <dbReference type="RuleBase" id="RU003465"/>
    </source>
</evidence>
<gene>
    <name evidence="13" type="ORF">BN980_GECA27s00230g</name>
</gene>
<dbReference type="InterPro" id="IPR000222">
    <property type="entry name" value="PP2C_BS"/>
</dbReference>
<keyword evidence="8" id="KW-0464">Manganese</keyword>
<dbReference type="STRING" id="1173061.A0A0J9XL93"/>
<dbReference type="SMART" id="SM00332">
    <property type="entry name" value="PP2Cc"/>
    <property type="match status" value="1"/>
</dbReference>
<comment type="cofactor">
    <cofactor evidence="2">
        <name>Mg(2+)</name>
        <dbReference type="ChEBI" id="CHEBI:18420"/>
    </cofactor>
</comment>
<evidence type="ECO:0000256" key="5">
    <source>
        <dbReference type="ARBA" id="ARBA00022723"/>
    </source>
</evidence>
<organism evidence="13 14">
    <name type="scientific">Geotrichum candidum</name>
    <name type="common">Oospora lactis</name>
    <name type="synonym">Dipodascus geotrichum</name>
    <dbReference type="NCBI Taxonomy" id="1173061"/>
    <lineage>
        <taxon>Eukaryota</taxon>
        <taxon>Fungi</taxon>
        <taxon>Dikarya</taxon>
        <taxon>Ascomycota</taxon>
        <taxon>Saccharomycotina</taxon>
        <taxon>Dipodascomycetes</taxon>
        <taxon>Dipodascales</taxon>
        <taxon>Dipodascaceae</taxon>
        <taxon>Geotrichum</taxon>
    </lineage>
</organism>
<keyword evidence="6 10" id="KW-0378">Hydrolase</keyword>
<feature type="region of interest" description="Disordered" evidence="11">
    <location>
        <begin position="1"/>
        <end position="20"/>
    </location>
</feature>
<proteinExistence type="inferred from homology"/>
<dbReference type="SUPFAM" id="SSF81606">
    <property type="entry name" value="PP2C-like"/>
    <property type="match status" value="1"/>
</dbReference>
<feature type="domain" description="PPM-type phosphatase" evidence="12">
    <location>
        <begin position="23"/>
        <end position="288"/>
    </location>
</feature>
<name>A0A0J9XL93_GEOCN</name>
<comment type="similarity">
    <text evidence="3 10">Belongs to the PP2C family.</text>
</comment>
<dbReference type="GO" id="GO:1904289">
    <property type="term" value="P:regulation of mitotic DNA damage checkpoint"/>
    <property type="evidence" value="ECO:0007669"/>
    <property type="project" value="UniProtKB-ARBA"/>
</dbReference>
<dbReference type="FunFam" id="3.60.40.10:FF:000016">
    <property type="entry name" value="Protein phosphatase 2C"/>
    <property type="match status" value="1"/>
</dbReference>
<feature type="compositionally biased region" description="Basic and acidic residues" evidence="11">
    <location>
        <begin position="10"/>
        <end position="20"/>
    </location>
</feature>
<feature type="region of interest" description="Disordered" evidence="11">
    <location>
        <begin position="306"/>
        <end position="342"/>
    </location>
</feature>
<sequence length="406" mass="43815">MGQILSQPVTEKDTESGSDDRLLFGVSSMQGWRVSMEDAHAAVLDLAPSGPEKVSFFAVYDGHGGRRAAIFSGENLHNIVALQDAFKAKNYPVALKDGFLSTDRSLLADREFEQDPSGCTATTALVTDTKIFVANSGDSRTVLGVKGIAKPLSFDHKPQNEGEKARICAAGGFVEDGRVNGNLALSRAIGDFEFKRSPTLPPEEQVVTVCPDIMEHDITPDDEFLVLACDGIWDCLDSQAVVEFVRRGIVEGQELSFICENIMDHCLAPESDMSGIGCDNMTMMIVALLNGKTKEEWYQTIKDRVANGEGPVGAPELAAPKESLQSPREESRHEDTQKQDGSALAIMRLLEESGVMDENGRVVIKPELASTLFKLTGGAAAAESGAIEAVDANDDNDDDDKSNEKK</sequence>
<comment type="cofactor">
    <cofactor evidence="1">
        <name>Mn(2+)</name>
        <dbReference type="ChEBI" id="CHEBI:29035"/>
    </cofactor>
</comment>
<evidence type="ECO:0000256" key="6">
    <source>
        <dbReference type="ARBA" id="ARBA00022801"/>
    </source>
</evidence>
<dbReference type="InterPro" id="IPR036457">
    <property type="entry name" value="PPM-type-like_dom_sf"/>
</dbReference>
<dbReference type="GO" id="GO:0046872">
    <property type="term" value="F:metal ion binding"/>
    <property type="evidence" value="ECO:0007669"/>
    <property type="project" value="UniProtKB-KW"/>
</dbReference>
<dbReference type="CDD" id="cd00143">
    <property type="entry name" value="PP2Cc"/>
    <property type="match status" value="1"/>
</dbReference>
<dbReference type="AlphaFoldDB" id="A0A0J9XL93"/>
<keyword evidence="14" id="KW-1185">Reference proteome</keyword>
<evidence type="ECO:0000313" key="13">
    <source>
        <dbReference type="EMBL" id="CDO57895.1"/>
    </source>
</evidence>
<dbReference type="GO" id="GO:0004722">
    <property type="term" value="F:protein serine/threonine phosphatase activity"/>
    <property type="evidence" value="ECO:0007669"/>
    <property type="project" value="UniProtKB-EC"/>
</dbReference>
<evidence type="ECO:0000313" key="14">
    <source>
        <dbReference type="Proteomes" id="UP000242525"/>
    </source>
</evidence>
<feature type="region of interest" description="Disordered" evidence="11">
    <location>
        <begin position="383"/>
        <end position="406"/>
    </location>
</feature>
<dbReference type="PROSITE" id="PS51746">
    <property type="entry name" value="PPM_2"/>
    <property type="match status" value="1"/>
</dbReference>
<evidence type="ECO:0000256" key="9">
    <source>
        <dbReference type="ARBA" id="ARBA00048832"/>
    </source>
</evidence>
<dbReference type="EC" id="3.1.3.16" evidence="4"/>
<dbReference type="GO" id="GO:1903753">
    <property type="term" value="P:negative regulation of p38MAPK cascade"/>
    <property type="evidence" value="ECO:0007669"/>
    <property type="project" value="UniProtKB-ARBA"/>
</dbReference>
<evidence type="ECO:0000256" key="2">
    <source>
        <dbReference type="ARBA" id="ARBA00001946"/>
    </source>
</evidence>
<dbReference type="PANTHER" id="PTHR13832">
    <property type="entry name" value="PROTEIN PHOSPHATASE 2C"/>
    <property type="match status" value="1"/>
</dbReference>
<evidence type="ECO:0000256" key="7">
    <source>
        <dbReference type="ARBA" id="ARBA00022912"/>
    </source>
</evidence>
<dbReference type="PANTHER" id="PTHR13832:SF565">
    <property type="entry name" value="AT28366P-RELATED"/>
    <property type="match status" value="1"/>
</dbReference>
<dbReference type="PROSITE" id="PS01032">
    <property type="entry name" value="PPM_1"/>
    <property type="match status" value="1"/>
</dbReference>
<dbReference type="OrthoDB" id="10264738at2759"/>
<dbReference type="InterPro" id="IPR001932">
    <property type="entry name" value="PPM-type_phosphatase-like_dom"/>
</dbReference>
<accession>A0A0J9XL93</accession>
<keyword evidence="7 10" id="KW-0904">Protein phosphatase</keyword>
<comment type="caution">
    <text evidence="13">The sequence shown here is derived from an EMBL/GenBank/DDBJ whole genome shotgun (WGS) entry which is preliminary data.</text>
</comment>
<keyword evidence="5" id="KW-0479">Metal-binding</keyword>